<dbReference type="EMBL" id="JAGYWB010000005">
    <property type="protein sequence ID" value="KAI0523277.1"/>
    <property type="molecule type" value="Genomic_DNA"/>
</dbReference>
<gene>
    <name evidence="2" type="ORF">KFK09_005672</name>
</gene>
<sequence>MRMLRWMSGFTLRDGIRNEHICEKIRVAPVEDNIRESRIRWFGHIKRQPSDDPVRKVEVLDFTYVKKGRVRTKKFWLENIRNDLSLLDLNENLTFNWIVVISWIFINLILSMPFFMTI</sequence>
<keyword evidence="3" id="KW-1185">Reference proteome</keyword>
<evidence type="ECO:0000313" key="2">
    <source>
        <dbReference type="EMBL" id="KAI0523277.1"/>
    </source>
</evidence>
<protein>
    <recommendedName>
        <fullName evidence="4">Ataxia telangiectasia mutated family protein</fullName>
    </recommendedName>
</protein>
<comment type="caution">
    <text evidence="2">The sequence shown here is derived from an EMBL/GenBank/DDBJ whole genome shotgun (WGS) entry which is preliminary data.</text>
</comment>
<reference evidence="2" key="1">
    <citation type="journal article" date="2022" name="Front. Genet.">
        <title>Chromosome-Scale Assembly of the Dendrobium nobile Genome Provides Insights Into the Molecular Mechanism of the Biosynthesis of the Medicinal Active Ingredient of Dendrobium.</title>
        <authorList>
            <person name="Xu Q."/>
            <person name="Niu S.-C."/>
            <person name="Li K.-L."/>
            <person name="Zheng P.-J."/>
            <person name="Zhang X.-J."/>
            <person name="Jia Y."/>
            <person name="Liu Y."/>
            <person name="Niu Y.-X."/>
            <person name="Yu L.-H."/>
            <person name="Chen D.-F."/>
            <person name="Zhang G.-Q."/>
        </authorList>
    </citation>
    <scope>NUCLEOTIDE SEQUENCE</scope>
    <source>
        <tissue evidence="2">Leaf</tissue>
    </source>
</reference>
<accession>A0A8T3BWG9</accession>
<proteinExistence type="predicted"/>
<evidence type="ECO:0000256" key="1">
    <source>
        <dbReference type="SAM" id="Phobius"/>
    </source>
</evidence>
<organism evidence="2 3">
    <name type="scientific">Dendrobium nobile</name>
    <name type="common">Orchid</name>
    <dbReference type="NCBI Taxonomy" id="94219"/>
    <lineage>
        <taxon>Eukaryota</taxon>
        <taxon>Viridiplantae</taxon>
        <taxon>Streptophyta</taxon>
        <taxon>Embryophyta</taxon>
        <taxon>Tracheophyta</taxon>
        <taxon>Spermatophyta</taxon>
        <taxon>Magnoliopsida</taxon>
        <taxon>Liliopsida</taxon>
        <taxon>Asparagales</taxon>
        <taxon>Orchidaceae</taxon>
        <taxon>Epidendroideae</taxon>
        <taxon>Malaxideae</taxon>
        <taxon>Dendrobiinae</taxon>
        <taxon>Dendrobium</taxon>
    </lineage>
</organism>
<dbReference type="OrthoDB" id="771045at2759"/>
<dbReference type="Proteomes" id="UP000829196">
    <property type="component" value="Unassembled WGS sequence"/>
</dbReference>
<keyword evidence="1" id="KW-1133">Transmembrane helix</keyword>
<dbReference type="AlphaFoldDB" id="A0A8T3BWG9"/>
<feature type="transmembrane region" description="Helical" evidence="1">
    <location>
        <begin position="95"/>
        <end position="116"/>
    </location>
</feature>
<dbReference type="PANTHER" id="PTHR46238">
    <property type="entry name" value="REVERSE TRANSCRIPTASE DOMAIN-CONTAINING PROTEIN"/>
    <property type="match status" value="1"/>
</dbReference>
<evidence type="ECO:0008006" key="4">
    <source>
        <dbReference type="Google" id="ProtNLM"/>
    </source>
</evidence>
<name>A0A8T3BWG9_DENNO</name>
<keyword evidence="1" id="KW-0472">Membrane</keyword>
<evidence type="ECO:0000313" key="3">
    <source>
        <dbReference type="Proteomes" id="UP000829196"/>
    </source>
</evidence>
<dbReference type="PANTHER" id="PTHR46238:SF8">
    <property type="entry name" value="ENDONUCLEASE_EXONUCLEASE_PHOSPHATASE DOMAIN-CONTAINING PROTEIN"/>
    <property type="match status" value="1"/>
</dbReference>
<keyword evidence="1" id="KW-0812">Transmembrane</keyword>